<protein>
    <submittedName>
        <fullName evidence="3">Aldehyde dehydrogenase (NAD+)</fullName>
        <ecNumber evidence="3">1.2.1.3</ecNumber>
    </submittedName>
</protein>
<feature type="domain" description="Aldehyde dehydrogenase" evidence="2">
    <location>
        <begin position="46"/>
        <end position="485"/>
    </location>
</feature>
<evidence type="ECO:0000313" key="4">
    <source>
        <dbReference type="Proteomes" id="UP001230253"/>
    </source>
</evidence>
<dbReference type="RefSeq" id="WP_307152599.1">
    <property type="nucleotide sequence ID" value="NZ_JAUSUK010000001.1"/>
</dbReference>
<dbReference type="PANTHER" id="PTHR11699">
    <property type="entry name" value="ALDEHYDE DEHYDROGENASE-RELATED"/>
    <property type="match status" value="1"/>
</dbReference>
<organism evidence="3 4">
    <name type="scientific">Rhodopseudomonas julia</name>
    <dbReference type="NCBI Taxonomy" id="200617"/>
    <lineage>
        <taxon>Bacteria</taxon>
        <taxon>Pseudomonadati</taxon>
        <taxon>Pseudomonadota</taxon>
        <taxon>Alphaproteobacteria</taxon>
        <taxon>Hyphomicrobiales</taxon>
        <taxon>Nitrobacteraceae</taxon>
        <taxon>Rhodopseudomonas</taxon>
    </lineage>
</organism>
<name>A0ABU0C192_9BRAD</name>
<dbReference type="Gene3D" id="3.40.605.10">
    <property type="entry name" value="Aldehyde Dehydrogenase, Chain A, domain 1"/>
    <property type="match status" value="2"/>
</dbReference>
<evidence type="ECO:0000313" key="3">
    <source>
        <dbReference type="EMBL" id="MDQ0324288.1"/>
    </source>
</evidence>
<gene>
    <name evidence="3" type="ORF">J2R99_000137</name>
</gene>
<dbReference type="Proteomes" id="UP001230253">
    <property type="component" value="Unassembled WGS sequence"/>
</dbReference>
<proteinExistence type="predicted"/>
<dbReference type="InterPro" id="IPR016161">
    <property type="entry name" value="Ald_DH/histidinol_DH"/>
</dbReference>
<dbReference type="EMBL" id="JAUSUK010000001">
    <property type="protein sequence ID" value="MDQ0324288.1"/>
    <property type="molecule type" value="Genomic_DNA"/>
</dbReference>
<reference evidence="3 4" key="1">
    <citation type="submission" date="2023-07" db="EMBL/GenBank/DDBJ databases">
        <title>Genomic Encyclopedia of Type Strains, Phase IV (KMG-IV): sequencing the most valuable type-strain genomes for metagenomic binning, comparative biology and taxonomic classification.</title>
        <authorList>
            <person name="Goeker M."/>
        </authorList>
    </citation>
    <scope>NUCLEOTIDE SEQUENCE [LARGE SCALE GENOMIC DNA]</scope>
    <source>
        <strain evidence="3 4">DSM 11549</strain>
    </source>
</reference>
<feature type="domain" description="Aldehyde dehydrogenase" evidence="2">
    <location>
        <begin position="507"/>
        <end position="687"/>
    </location>
</feature>
<dbReference type="SUPFAM" id="SSF53720">
    <property type="entry name" value="ALDH-like"/>
    <property type="match status" value="2"/>
</dbReference>
<dbReference type="EC" id="1.2.1.3" evidence="3"/>
<dbReference type="GO" id="GO:0004029">
    <property type="term" value="F:aldehyde dehydrogenase (NAD+) activity"/>
    <property type="evidence" value="ECO:0007669"/>
    <property type="project" value="UniProtKB-EC"/>
</dbReference>
<evidence type="ECO:0000259" key="2">
    <source>
        <dbReference type="Pfam" id="PF00171"/>
    </source>
</evidence>
<dbReference type="InterPro" id="IPR015590">
    <property type="entry name" value="Aldehyde_DH_dom"/>
</dbReference>
<comment type="caution">
    <text evidence="3">The sequence shown here is derived from an EMBL/GenBank/DDBJ whole genome shotgun (WGS) entry which is preliminary data.</text>
</comment>
<sequence>MAAVTDILETMDYGPARQSDAAVRDWLARHESGFGQFVDGGFRAATDSERLPVRNPAMGEVLAQVEAGGAAEIEAAVEAAKNAFETWSALPGHRRARHLYALARGLEKRASFFAVLISLETGRPLRDSRDIDLPLAIQHFNHAAGWAELVESEFAGYRPLGVCGAISARAGGLSVLAGKIASALAAGNSLVVVPPERAPLSALALAEVVAEAGLPSGVVNIVTGEAAGAALVAHENIARIGFTGPVARGREIRKTLAGTGKELALDLGTTTPFLVFADADLDAAVESLVDGSFLSEGQSCCAGMRLLVQEGVAERLHTKLKRRMAKLQLGDPLETSTDCGPLADDADLTRLTGLVAMAGAEGAEVWQADADIPGEGRFFPPTLVSDVAPAMGVAEAEIAGPIIRSTTFRTPDEALKLANHSRYGRAATIFSENAGLALEMATKLQTSIVWVNGTNFFDAAVGVGGVKESGFGRDGGREGFLGYLKPAWPRGRVPADLPKTDLSVAPKTKDINSAVEAAGKCGGWASTSGHQRAQALRRLAERVEARSTEFAARLCAMTEVSAEAAAEEVALSVARIAYYAAWADKFDGAVHSTLARHLTIAIHEPVGVMAVLCPPQAPLLGLVSLVAPAIAMGNRVVVVPSAAAPLAALDFSQVLGASDLPAGVVNVVTGDPLELSATLGRHVDVAACWHFAGPDGFADFEREAAGNLKVIWSVDGRRIDWRDAAEGQGRDYLVHATQVKNIWVPYGT</sequence>
<accession>A0ABU0C192</accession>
<dbReference type="InterPro" id="IPR016162">
    <property type="entry name" value="Ald_DH_N"/>
</dbReference>
<keyword evidence="4" id="KW-1185">Reference proteome</keyword>
<keyword evidence="1 3" id="KW-0560">Oxidoreductase</keyword>
<dbReference type="Pfam" id="PF00171">
    <property type="entry name" value="Aldedh"/>
    <property type="match status" value="2"/>
</dbReference>
<evidence type="ECO:0000256" key="1">
    <source>
        <dbReference type="ARBA" id="ARBA00023002"/>
    </source>
</evidence>
<dbReference type="InterPro" id="IPR016163">
    <property type="entry name" value="Ald_DH_C"/>
</dbReference>
<dbReference type="Gene3D" id="3.40.309.10">
    <property type="entry name" value="Aldehyde Dehydrogenase, Chain A, domain 2"/>
    <property type="match status" value="1"/>
</dbReference>